<evidence type="ECO:0000256" key="5">
    <source>
        <dbReference type="SAM" id="Phobius"/>
    </source>
</evidence>
<dbReference type="Pfam" id="PF03151">
    <property type="entry name" value="TPT"/>
    <property type="match status" value="1"/>
</dbReference>
<name>A0A813E689_POLGL</name>
<dbReference type="InterPro" id="IPR004853">
    <property type="entry name" value="Sugar_P_trans_dom"/>
</dbReference>
<keyword evidence="4 5" id="KW-0472">Membrane</keyword>
<evidence type="ECO:0000256" key="2">
    <source>
        <dbReference type="ARBA" id="ARBA00022692"/>
    </source>
</evidence>
<evidence type="ECO:0000256" key="4">
    <source>
        <dbReference type="ARBA" id="ARBA00023136"/>
    </source>
</evidence>
<dbReference type="OrthoDB" id="6418713at2759"/>
<feature type="transmembrane region" description="Helical" evidence="5">
    <location>
        <begin position="110"/>
        <end position="126"/>
    </location>
</feature>
<feature type="transmembrane region" description="Helical" evidence="5">
    <location>
        <begin position="298"/>
        <end position="320"/>
    </location>
</feature>
<sequence length="437" mass="47328">TAAPPRDKAAEPKQSLGEGRGLPAVADFLASLPASDLDAVYTDGASARAVRENCTAMPKHALVCVFYVRTHDGVMARDLLPRKFTEQDEEAANEGVVPPRLQRLVQRSRLAWASAVIMASTCLINYNKIVMQPGNFPFAVPLVMLHSFCGTMFALILLLVRPSFFPSLTDPDKKVTIDFEYILRSTSPVALCFTASLVLSNTAYQFASVAFLQMLKQGNVILVFGFSLMAGLEVLRLRSVLLICGILAATGLTVKGEMNSSVVGLFVQLSCCIFESAKIVIQGILLSGTGKKLDPMSYLLIISPQCFLLLSGVVACHTFSIPVPTLVLPAWSNFVECRWLLAGNVLVAFSLNYISASFLRVGSPMAFLMVNIIKDVMIVTASAIVMHAPISSLQMVSFPVQLSLILIWSLIKAFPQNFEENGVAFGLASLVHSGKDK</sequence>
<evidence type="ECO:0000313" key="7">
    <source>
        <dbReference type="EMBL" id="CAE8594415.1"/>
    </source>
</evidence>
<evidence type="ECO:0000259" key="6">
    <source>
        <dbReference type="Pfam" id="PF03151"/>
    </source>
</evidence>
<comment type="subcellular location">
    <subcellularLocation>
        <location evidence="1">Membrane</location>
        <topology evidence="1">Multi-pass membrane protein</topology>
    </subcellularLocation>
</comment>
<evidence type="ECO:0000313" key="8">
    <source>
        <dbReference type="Proteomes" id="UP000654075"/>
    </source>
</evidence>
<proteinExistence type="predicted"/>
<feature type="non-terminal residue" evidence="7">
    <location>
        <position position="437"/>
    </location>
</feature>
<dbReference type="InterPro" id="IPR050186">
    <property type="entry name" value="TPT_transporter"/>
</dbReference>
<keyword evidence="8" id="KW-1185">Reference proteome</keyword>
<dbReference type="EMBL" id="CAJNNV010007047">
    <property type="protein sequence ID" value="CAE8594415.1"/>
    <property type="molecule type" value="Genomic_DNA"/>
</dbReference>
<dbReference type="Proteomes" id="UP000654075">
    <property type="component" value="Unassembled WGS sequence"/>
</dbReference>
<feature type="transmembrane region" description="Helical" evidence="5">
    <location>
        <begin position="181"/>
        <end position="200"/>
    </location>
</feature>
<protein>
    <recommendedName>
        <fullName evidence="6">Sugar phosphate transporter domain-containing protein</fullName>
    </recommendedName>
</protein>
<feature type="transmembrane region" description="Helical" evidence="5">
    <location>
        <begin position="266"/>
        <end position="286"/>
    </location>
</feature>
<dbReference type="PANTHER" id="PTHR11132">
    <property type="entry name" value="SOLUTE CARRIER FAMILY 35"/>
    <property type="match status" value="1"/>
</dbReference>
<dbReference type="GO" id="GO:0016020">
    <property type="term" value="C:membrane"/>
    <property type="evidence" value="ECO:0007669"/>
    <property type="project" value="UniProtKB-SubCell"/>
</dbReference>
<feature type="transmembrane region" description="Helical" evidence="5">
    <location>
        <begin position="340"/>
        <end position="359"/>
    </location>
</feature>
<feature type="domain" description="Sugar phosphate transporter" evidence="6">
    <location>
        <begin position="121"/>
        <end position="400"/>
    </location>
</feature>
<keyword evidence="2 5" id="KW-0812">Transmembrane</keyword>
<accession>A0A813E689</accession>
<gene>
    <name evidence="7" type="ORF">PGLA1383_LOCUS12963</name>
</gene>
<feature type="transmembrane region" description="Helical" evidence="5">
    <location>
        <begin position="235"/>
        <end position="254"/>
    </location>
</feature>
<comment type="caution">
    <text evidence="7">The sequence shown here is derived from an EMBL/GenBank/DDBJ whole genome shotgun (WGS) entry which is preliminary data.</text>
</comment>
<keyword evidence="3 5" id="KW-1133">Transmembrane helix</keyword>
<dbReference type="AlphaFoldDB" id="A0A813E689"/>
<evidence type="ECO:0000256" key="1">
    <source>
        <dbReference type="ARBA" id="ARBA00004141"/>
    </source>
</evidence>
<organism evidence="7 8">
    <name type="scientific">Polarella glacialis</name>
    <name type="common">Dinoflagellate</name>
    <dbReference type="NCBI Taxonomy" id="89957"/>
    <lineage>
        <taxon>Eukaryota</taxon>
        <taxon>Sar</taxon>
        <taxon>Alveolata</taxon>
        <taxon>Dinophyceae</taxon>
        <taxon>Suessiales</taxon>
        <taxon>Suessiaceae</taxon>
        <taxon>Polarella</taxon>
    </lineage>
</organism>
<feature type="transmembrane region" description="Helical" evidence="5">
    <location>
        <begin position="138"/>
        <end position="160"/>
    </location>
</feature>
<reference evidence="7" key="1">
    <citation type="submission" date="2021-02" db="EMBL/GenBank/DDBJ databases">
        <authorList>
            <person name="Dougan E. K."/>
            <person name="Rhodes N."/>
            <person name="Thang M."/>
            <person name="Chan C."/>
        </authorList>
    </citation>
    <scope>NUCLEOTIDE SEQUENCE</scope>
</reference>
<evidence type="ECO:0000256" key="3">
    <source>
        <dbReference type="ARBA" id="ARBA00022989"/>
    </source>
</evidence>